<proteinExistence type="inferred from homology"/>
<dbReference type="Proteomes" id="UP000623269">
    <property type="component" value="Unassembled WGS sequence"/>
</dbReference>
<dbReference type="PANTHER" id="PTHR30272">
    <property type="entry name" value="3-HYDROXYACYL-[ACYL-CARRIER-PROTEIN] DEHYDRATASE"/>
    <property type="match status" value="1"/>
</dbReference>
<keyword evidence="5 10" id="KW-0444">Lipid biosynthesis</keyword>
<dbReference type="Gene3D" id="3.10.129.10">
    <property type="entry name" value="Hotdog Thioesterase"/>
    <property type="match status" value="1"/>
</dbReference>
<evidence type="ECO:0000313" key="11">
    <source>
        <dbReference type="EMBL" id="MBH1940071.1"/>
    </source>
</evidence>
<dbReference type="EMBL" id="JAEAGR010000003">
    <property type="protein sequence ID" value="MBH1940071.1"/>
    <property type="molecule type" value="Genomic_DNA"/>
</dbReference>
<dbReference type="GO" id="GO:0005737">
    <property type="term" value="C:cytoplasm"/>
    <property type="evidence" value="ECO:0007669"/>
    <property type="project" value="UniProtKB-SubCell"/>
</dbReference>
<evidence type="ECO:0000256" key="10">
    <source>
        <dbReference type="HAMAP-Rule" id="MF_00406"/>
    </source>
</evidence>
<comment type="similarity">
    <text evidence="3 10">Belongs to the thioester dehydratase family. FabZ subfamily.</text>
</comment>
<protein>
    <recommendedName>
        <fullName evidence="10">3-hydroxyacyl-[acyl-carrier-protein] dehydratase FabZ</fullName>
        <ecNumber evidence="10">4.2.1.59</ecNumber>
    </recommendedName>
    <alternativeName>
        <fullName evidence="10">(3R)-hydroxymyristoyl-[acyl-carrier-protein] dehydratase</fullName>
        <shortName evidence="10">(3R)-hydroxymyristoyl-ACP dehydrase</shortName>
    </alternativeName>
    <alternativeName>
        <fullName evidence="10">Beta-hydroxyacyl-ACP dehydratase</fullName>
    </alternativeName>
</protein>
<dbReference type="AlphaFoldDB" id="A0A8J7KS90"/>
<dbReference type="InterPro" id="IPR029069">
    <property type="entry name" value="HotDog_dom_sf"/>
</dbReference>
<dbReference type="GO" id="GO:0016020">
    <property type="term" value="C:membrane"/>
    <property type="evidence" value="ECO:0007669"/>
    <property type="project" value="GOC"/>
</dbReference>
<name>A0A8J7KS90_9FIRM</name>
<dbReference type="HAMAP" id="MF_00406">
    <property type="entry name" value="FabZ"/>
    <property type="match status" value="1"/>
</dbReference>
<evidence type="ECO:0000256" key="6">
    <source>
        <dbReference type="ARBA" id="ARBA00022556"/>
    </source>
</evidence>
<dbReference type="NCBIfam" id="NF000582">
    <property type="entry name" value="PRK00006.1"/>
    <property type="match status" value="1"/>
</dbReference>
<dbReference type="InterPro" id="IPR013114">
    <property type="entry name" value="FabA_FabZ"/>
</dbReference>
<keyword evidence="12" id="KW-1185">Reference proteome</keyword>
<comment type="function">
    <text evidence="9 10">Involved in unsaturated fatty acids biosynthesis. Catalyzes the dehydration of short chain beta-hydroxyacyl-ACPs and long chain saturated and unsaturated beta-hydroxyacyl-ACPs.</text>
</comment>
<evidence type="ECO:0000256" key="7">
    <source>
        <dbReference type="ARBA" id="ARBA00023098"/>
    </source>
</evidence>
<reference evidence="11" key="1">
    <citation type="submission" date="2020-12" db="EMBL/GenBank/DDBJ databases">
        <title>M. sibirica DSM 26468T genome.</title>
        <authorList>
            <person name="Thieme N."/>
            <person name="Rettenmaier R."/>
            <person name="Zverlov V."/>
            <person name="Liebl W."/>
        </authorList>
    </citation>
    <scope>NUCLEOTIDE SEQUENCE</scope>
    <source>
        <strain evidence="11">DSM 26468</strain>
    </source>
</reference>
<evidence type="ECO:0000256" key="1">
    <source>
        <dbReference type="ARBA" id="ARBA00001055"/>
    </source>
</evidence>
<dbReference type="GO" id="GO:0009245">
    <property type="term" value="P:lipid A biosynthetic process"/>
    <property type="evidence" value="ECO:0007669"/>
    <property type="project" value="UniProtKB-UniRule"/>
</dbReference>
<comment type="catalytic activity">
    <reaction evidence="1 10">
        <text>a (3R)-hydroxyacyl-[ACP] = a (2E)-enoyl-[ACP] + H2O</text>
        <dbReference type="Rhea" id="RHEA:13097"/>
        <dbReference type="Rhea" id="RHEA-COMP:9925"/>
        <dbReference type="Rhea" id="RHEA-COMP:9945"/>
        <dbReference type="ChEBI" id="CHEBI:15377"/>
        <dbReference type="ChEBI" id="CHEBI:78784"/>
        <dbReference type="ChEBI" id="CHEBI:78827"/>
        <dbReference type="EC" id="4.2.1.59"/>
    </reaction>
</comment>
<evidence type="ECO:0000256" key="5">
    <source>
        <dbReference type="ARBA" id="ARBA00022516"/>
    </source>
</evidence>
<organism evidence="11 12">
    <name type="scientific">Mobilitalea sibirica</name>
    <dbReference type="NCBI Taxonomy" id="1462919"/>
    <lineage>
        <taxon>Bacteria</taxon>
        <taxon>Bacillati</taxon>
        <taxon>Bacillota</taxon>
        <taxon>Clostridia</taxon>
        <taxon>Lachnospirales</taxon>
        <taxon>Lachnospiraceae</taxon>
        <taxon>Mobilitalea</taxon>
    </lineage>
</organism>
<keyword evidence="4 10" id="KW-0963">Cytoplasm</keyword>
<sequence>MLNIDEIQKIIPHRPPFLLLDRVDELEPGKKAVGRKCVTMNEPYFVGHFPGKAVMPGVIILEALAQTGALVMLTVEGNAGKLVYFGGMDKVKFKRQVIPGDVLTLEVEIIKSKGNFGVGTAVAKVEDQVAVEAVFTFAIGE</sequence>
<evidence type="ECO:0000256" key="4">
    <source>
        <dbReference type="ARBA" id="ARBA00022490"/>
    </source>
</evidence>
<dbReference type="GO" id="GO:0006633">
    <property type="term" value="P:fatty acid biosynthetic process"/>
    <property type="evidence" value="ECO:0007669"/>
    <property type="project" value="UniProtKB-UniRule"/>
</dbReference>
<keyword evidence="7 10" id="KW-0443">Lipid metabolism</keyword>
<dbReference type="RefSeq" id="WP_197660513.1">
    <property type="nucleotide sequence ID" value="NZ_JAEAGR010000003.1"/>
</dbReference>
<dbReference type="NCBIfam" id="TIGR01750">
    <property type="entry name" value="fabZ"/>
    <property type="match status" value="1"/>
</dbReference>
<evidence type="ECO:0000256" key="9">
    <source>
        <dbReference type="ARBA" id="ARBA00025049"/>
    </source>
</evidence>
<keyword evidence="6 10" id="KW-0441">Lipid A biosynthesis</keyword>
<feature type="active site" evidence="10">
    <location>
        <position position="48"/>
    </location>
</feature>
<comment type="caution">
    <text evidence="11">The sequence shown here is derived from an EMBL/GenBank/DDBJ whole genome shotgun (WGS) entry which is preliminary data.</text>
</comment>
<dbReference type="SUPFAM" id="SSF54637">
    <property type="entry name" value="Thioesterase/thiol ester dehydrase-isomerase"/>
    <property type="match status" value="1"/>
</dbReference>
<accession>A0A8J7KS90</accession>
<evidence type="ECO:0000313" key="12">
    <source>
        <dbReference type="Proteomes" id="UP000623269"/>
    </source>
</evidence>
<evidence type="ECO:0000256" key="2">
    <source>
        <dbReference type="ARBA" id="ARBA00004496"/>
    </source>
</evidence>
<dbReference type="FunFam" id="3.10.129.10:FF:000001">
    <property type="entry name" value="3-hydroxyacyl-[acyl-carrier-protein] dehydratase FabZ"/>
    <property type="match status" value="1"/>
</dbReference>
<dbReference type="GO" id="GO:0019171">
    <property type="term" value="F:(3R)-hydroxyacyl-[acyl-carrier-protein] dehydratase activity"/>
    <property type="evidence" value="ECO:0007669"/>
    <property type="project" value="UniProtKB-EC"/>
</dbReference>
<dbReference type="PANTHER" id="PTHR30272:SF1">
    <property type="entry name" value="3-HYDROXYACYL-[ACYL-CARRIER-PROTEIN] DEHYDRATASE"/>
    <property type="match status" value="1"/>
</dbReference>
<dbReference type="EC" id="4.2.1.59" evidence="10"/>
<dbReference type="Pfam" id="PF07977">
    <property type="entry name" value="FabA"/>
    <property type="match status" value="1"/>
</dbReference>
<keyword evidence="8 10" id="KW-0456">Lyase</keyword>
<comment type="subcellular location">
    <subcellularLocation>
        <location evidence="2 10">Cytoplasm</location>
    </subcellularLocation>
</comment>
<dbReference type="InterPro" id="IPR010084">
    <property type="entry name" value="FabZ"/>
</dbReference>
<evidence type="ECO:0000256" key="3">
    <source>
        <dbReference type="ARBA" id="ARBA00009174"/>
    </source>
</evidence>
<evidence type="ECO:0000256" key="8">
    <source>
        <dbReference type="ARBA" id="ARBA00023239"/>
    </source>
</evidence>
<gene>
    <name evidence="10 11" type="primary">fabZ</name>
    <name evidence="11" type="ORF">I5677_04070</name>
</gene>
<dbReference type="CDD" id="cd01288">
    <property type="entry name" value="FabZ"/>
    <property type="match status" value="1"/>
</dbReference>